<accession>A0A975D9G9</accession>
<dbReference type="PANTHER" id="PTHR30086">
    <property type="entry name" value="ARGININE EXPORTER PROTEIN ARGO"/>
    <property type="match status" value="1"/>
</dbReference>
<keyword evidence="5 6" id="KW-0472">Membrane</keyword>
<gene>
    <name evidence="7" type="ORF">J1N51_09870</name>
</gene>
<evidence type="ECO:0000256" key="2">
    <source>
        <dbReference type="ARBA" id="ARBA00022475"/>
    </source>
</evidence>
<evidence type="ECO:0000256" key="4">
    <source>
        <dbReference type="ARBA" id="ARBA00022989"/>
    </source>
</evidence>
<dbReference type="EMBL" id="CP072110">
    <property type="protein sequence ID" value="QTH63050.1"/>
    <property type="molecule type" value="Genomic_DNA"/>
</dbReference>
<dbReference type="InterPro" id="IPR001123">
    <property type="entry name" value="LeuE-type"/>
</dbReference>
<keyword evidence="8" id="KW-1185">Reference proteome</keyword>
<feature type="transmembrane region" description="Helical" evidence="6">
    <location>
        <begin position="188"/>
        <end position="205"/>
    </location>
</feature>
<evidence type="ECO:0000313" key="8">
    <source>
        <dbReference type="Proteomes" id="UP000682739"/>
    </source>
</evidence>
<keyword evidence="2" id="KW-1003">Cell membrane</keyword>
<dbReference type="Proteomes" id="UP000682739">
    <property type="component" value="Chromosome"/>
</dbReference>
<feature type="transmembrane region" description="Helical" evidence="6">
    <location>
        <begin position="113"/>
        <end position="136"/>
    </location>
</feature>
<feature type="transmembrane region" description="Helical" evidence="6">
    <location>
        <begin position="41"/>
        <end position="66"/>
    </location>
</feature>
<proteinExistence type="predicted"/>
<comment type="subcellular location">
    <subcellularLocation>
        <location evidence="1">Cell membrane</location>
        <topology evidence="1">Multi-pass membrane protein</topology>
    </subcellularLocation>
</comment>
<protein>
    <submittedName>
        <fullName evidence="7">LysE family translocator</fullName>
    </submittedName>
</protein>
<dbReference type="RefSeq" id="WP_208830874.1">
    <property type="nucleotide sequence ID" value="NZ_CP072110.1"/>
</dbReference>
<evidence type="ECO:0000256" key="6">
    <source>
        <dbReference type="SAM" id="Phobius"/>
    </source>
</evidence>
<keyword evidence="3 6" id="KW-0812">Transmembrane</keyword>
<reference evidence="7" key="1">
    <citation type="submission" date="2021-03" db="EMBL/GenBank/DDBJ databases">
        <title>Description of Psychrosphaera ytuae sp. nov. isolated from deep sea sediment of South China Sea.</title>
        <authorList>
            <person name="Zhang J."/>
            <person name="Xu X.-D."/>
        </authorList>
    </citation>
    <scope>NUCLEOTIDE SEQUENCE</scope>
    <source>
        <strain evidence="7">MTZ26</strain>
    </source>
</reference>
<dbReference type="PANTHER" id="PTHR30086:SF5">
    <property type="entry name" value="HOMOGENTISATE EXPORT PROTEIN"/>
    <property type="match status" value="1"/>
</dbReference>
<dbReference type="PIRSF" id="PIRSF006324">
    <property type="entry name" value="LeuE"/>
    <property type="match status" value="1"/>
</dbReference>
<evidence type="ECO:0000256" key="3">
    <source>
        <dbReference type="ARBA" id="ARBA00022692"/>
    </source>
</evidence>
<dbReference type="KEGG" id="psym:J1N51_09870"/>
<organism evidence="7 8">
    <name type="scientific">Psychrosphaera ytuae</name>
    <dbReference type="NCBI Taxonomy" id="2820710"/>
    <lineage>
        <taxon>Bacteria</taxon>
        <taxon>Pseudomonadati</taxon>
        <taxon>Pseudomonadota</taxon>
        <taxon>Gammaproteobacteria</taxon>
        <taxon>Alteromonadales</taxon>
        <taxon>Pseudoalteromonadaceae</taxon>
        <taxon>Psychrosphaera</taxon>
    </lineage>
</organism>
<evidence type="ECO:0000256" key="1">
    <source>
        <dbReference type="ARBA" id="ARBA00004651"/>
    </source>
</evidence>
<feature type="transmembrane region" description="Helical" evidence="6">
    <location>
        <begin position="72"/>
        <end position="92"/>
    </location>
</feature>
<keyword evidence="4 6" id="KW-1133">Transmembrane helix</keyword>
<feature type="transmembrane region" description="Helical" evidence="6">
    <location>
        <begin position="148"/>
        <end position="168"/>
    </location>
</feature>
<evidence type="ECO:0000313" key="7">
    <source>
        <dbReference type="EMBL" id="QTH63050.1"/>
    </source>
</evidence>
<dbReference type="GO" id="GO:0005886">
    <property type="term" value="C:plasma membrane"/>
    <property type="evidence" value="ECO:0007669"/>
    <property type="project" value="UniProtKB-SubCell"/>
</dbReference>
<feature type="transmembrane region" description="Helical" evidence="6">
    <location>
        <begin position="6"/>
        <end position="29"/>
    </location>
</feature>
<dbReference type="GO" id="GO:0042970">
    <property type="term" value="F:homoserine transmembrane transporter activity"/>
    <property type="evidence" value="ECO:0007669"/>
    <property type="project" value="TreeGrafter"/>
</dbReference>
<dbReference type="Pfam" id="PF01810">
    <property type="entry name" value="LysE"/>
    <property type="match status" value="1"/>
</dbReference>
<dbReference type="AlphaFoldDB" id="A0A975D9G9"/>
<name>A0A975D9G9_9GAMM</name>
<evidence type="ECO:0000256" key="5">
    <source>
        <dbReference type="ARBA" id="ARBA00023136"/>
    </source>
</evidence>
<sequence>MVDLTLLAVFIPTFFVVSITPGMCMTLAMTLGMTVGVKTTLYMMWGELLGVAIVAVSAVIGVSAIMLQYPTLFTVLKLLGASYLAWIAIQMWRSKGKLAIQEQQDAVTHSRMGLFNQGLITALANPKGWAFMISLLPPFINPDYALPTQLVLLVMIILCSEFICMMLYATGGKTIGRVLTQKSNVKRLNQISGSLMMLVALWLLLGS</sequence>